<gene>
    <name evidence="11" type="primary">guaA</name>
    <name evidence="14" type="ORF">Ga0609869_002352</name>
</gene>
<evidence type="ECO:0000256" key="6">
    <source>
        <dbReference type="ARBA" id="ARBA00022741"/>
    </source>
</evidence>
<dbReference type="EMBL" id="JBEHHI010000002">
    <property type="protein sequence ID" value="MEX5728999.1"/>
    <property type="molecule type" value="Genomic_DNA"/>
</dbReference>
<dbReference type="InterPro" id="IPR025777">
    <property type="entry name" value="GMPS_ATP_PPase_dom"/>
</dbReference>
<dbReference type="SUPFAM" id="SSF54810">
    <property type="entry name" value="GMP synthetase C-terminal dimerisation domain"/>
    <property type="match status" value="1"/>
</dbReference>
<comment type="subunit">
    <text evidence="11">Homodimer.</text>
</comment>
<feature type="active site" evidence="11">
    <location>
        <position position="233"/>
    </location>
</feature>
<feature type="binding site" evidence="12">
    <location>
        <begin position="284"/>
        <end position="290"/>
    </location>
    <ligand>
        <name>ATP</name>
        <dbReference type="ChEBI" id="CHEBI:30616"/>
    </ligand>
</feature>
<dbReference type="Gene3D" id="3.40.50.620">
    <property type="entry name" value="HUPs"/>
    <property type="match status" value="1"/>
</dbReference>
<keyword evidence="8 11" id="KW-0658">Purine biosynthesis</keyword>
<dbReference type="Gene3D" id="3.30.300.10">
    <property type="match status" value="1"/>
</dbReference>
<dbReference type="NCBIfam" id="NF000848">
    <property type="entry name" value="PRK00074.1"/>
    <property type="match status" value="1"/>
</dbReference>
<comment type="pathway">
    <text evidence="2 11">Purine metabolism; GMP biosynthesis; GMP from XMP (L-Gln route): step 1/1.</text>
</comment>
<keyword evidence="10 11" id="KW-0315">Glutamine amidotransferase</keyword>
<dbReference type="InterPro" id="IPR029062">
    <property type="entry name" value="Class_I_gatase-like"/>
</dbReference>
<dbReference type="PROSITE" id="PS51553">
    <property type="entry name" value="GMPS_ATP_PPASE"/>
    <property type="match status" value="1"/>
</dbReference>
<dbReference type="InterPro" id="IPR017926">
    <property type="entry name" value="GATASE"/>
</dbReference>
<dbReference type="HAMAP" id="MF_00344">
    <property type="entry name" value="GMP_synthase"/>
    <property type="match status" value="1"/>
</dbReference>
<reference evidence="14 15" key="1">
    <citation type="submission" date="2024-06" db="EMBL/GenBank/DDBJ databases">
        <title>Genome of Rhodovulum iodosum, a marine photoferrotroph.</title>
        <authorList>
            <person name="Bianchini G."/>
            <person name="Nikeleit V."/>
            <person name="Kappler A."/>
            <person name="Bryce C."/>
            <person name="Sanchez-Baracaldo P."/>
        </authorList>
    </citation>
    <scope>NUCLEOTIDE SEQUENCE [LARGE SCALE GENOMIC DNA]</scope>
    <source>
        <strain evidence="14 15">UT/N1</strain>
    </source>
</reference>
<dbReference type="PRINTS" id="PR00096">
    <property type="entry name" value="GATASE"/>
</dbReference>
<organism evidence="14 15">
    <name type="scientific">Rhodovulum iodosum</name>
    <dbReference type="NCBI Taxonomy" id="68291"/>
    <lineage>
        <taxon>Bacteria</taxon>
        <taxon>Pseudomonadati</taxon>
        <taxon>Pseudomonadota</taxon>
        <taxon>Alphaproteobacteria</taxon>
        <taxon>Rhodobacterales</taxon>
        <taxon>Paracoccaceae</taxon>
        <taxon>Rhodovulum</taxon>
    </lineage>
</organism>
<accession>A0ABV3XUI7</accession>
<keyword evidence="7 11" id="KW-0332">GMP biosynthesis</keyword>
<dbReference type="CDD" id="cd01742">
    <property type="entry name" value="GATase1_GMP_Synthase"/>
    <property type="match status" value="1"/>
</dbReference>
<evidence type="ECO:0000256" key="2">
    <source>
        <dbReference type="ARBA" id="ARBA00005153"/>
    </source>
</evidence>
<dbReference type="PANTHER" id="PTHR11922">
    <property type="entry name" value="GMP SYNTHASE-RELATED"/>
    <property type="match status" value="1"/>
</dbReference>
<dbReference type="Pfam" id="PF00958">
    <property type="entry name" value="GMP_synt_C"/>
    <property type="match status" value="1"/>
</dbReference>
<keyword evidence="6 11" id="KW-0547">Nucleotide-binding</keyword>
<dbReference type="InterPro" id="IPR004739">
    <property type="entry name" value="GMP_synth_GATase"/>
</dbReference>
<sequence>MTVASPSHTSSQPVKLRMKQHEIVIGMTHRWQAMPARACAPLARGRDRPYQVAMTRTHDRLLIVDFGSQVTQLIARRLRELNVYCEIHPFQSVTDAFLDTYRPKAVILSGGPASVLDDASPRPPEKVFALGVPVLGICYGQQVMMQMLGGRVESGHGTAEFGRAYVTPADQRIDLLNGWFLDGTGREQVWMSHGDHVAEIAPGFEVFGTSPNAPFAIVGDLDRQFYAVQFHPEVHHTPNGKTLYENFVKLAGFSGDWTMGAYRDEAIQKIRDQVGDARVICGLSGGVDSSVAAVLIHEAIGEQLTCVFVDHGLLRLNEAEEVVTMFRDHYNIPLIHADETDLFLGALEGVSDPEVKRKTIGKLFIDVFQKYADQIEGAAFLAQGTLYPDVIESVSFSGGPSVTIKSHHNVGGLPEKMGLKLVEPLRELFKDEVRALGRELGLPDSFIGRHPFPGPGLAIRCPGEITREKLEILRKADAVYIDQIRKHGLYDEIWQAFVAILPVRTVGVMGDGRTYDYACALRAVTSVDGMTADYYPFTHDFLGETATRIINEVKGINRVTYDITSKPPGTIEWE</sequence>
<evidence type="ECO:0000256" key="4">
    <source>
        <dbReference type="ARBA" id="ARBA00021562"/>
    </source>
</evidence>
<dbReference type="Gene3D" id="3.40.50.880">
    <property type="match status" value="1"/>
</dbReference>
<dbReference type="NCBIfam" id="TIGR00888">
    <property type="entry name" value="guaA_Nterm"/>
    <property type="match status" value="1"/>
</dbReference>
<feature type="active site" evidence="11">
    <location>
        <position position="231"/>
    </location>
</feature>
<evidence type="ECO:0000313" key="14">
    <source>
        <dbReference type="EMBL" id="MEX5728999.1"/>
    </source>
</evidence>
<dbReference type="InterPro" id="IPR014729">
    <property type="entry name" value="Rossmann-like_a/b/a_fold"/>
</dbReference>
<evidence type="ECO:0000256" key="7">
    <source>
        <dbReference type="ARBA" id="ARBA00022749"/>
    </source>
</evidence>
<evidence type="ECO:0000256" key="10">
    <source>
        <dbReference type="ARBA" id="ARBA00022962"/>
    </source>
</evidence>
<dbReference type="Pfam" id="PF02540">
    <property type="entry name" value="NAD_synthase"/>
    <property type="match status" value="1"/>
</dbReference>
<comment type="caution">
    <text evidence="14">The sequence shown here is derived from an EMBL/GenBank/DDBJ whole genome shotgun (WGS) entry which is preliminary data.</text>
</comment>
<dbReference type="Pfam" id="PF00117">
    <property type="entry name" value="GATase"/>
    <property type="match status" value="1"/>
</dbReference>
<comment type="function">
    <text evidence="1 11">Catalyzes the synthesis of GMP from XMP.</text>
</comment>
<dbReference type="NCBIfam" id="TIGR00884">
    <property type="entry name" value="guaA_Cterm"/>
    <property type="match status" value="1"/>
</dbReference>
<name>A0ABV3XUI7_9RHOB</name>
<feature type="active site" description="Nucleophile" evidence="11">
    <location>
        <position position="138"/>
    </location>
</feature>
<evidence type="ECO:0000256" key="8">
    <source>
        <dbReference type="ARBA" id="ARBA00022755"/>
    </source>
</evidence>
<evidence type="ECO:0000256" key="12">
    <source>
        <dbReference type="PROSITE-ProRule" id="PRU00886"/>
    </source>
</evidence>
<dbReference type="SUPFAM" id="SSF52402">
    <property type="entry name" value="Adenine nucleotide alpha hydrolases-like"/>
    <property type="match status" value="1"/>
</dbReference>
<keyword evidence="5 11" id="KW-0436">Ligase</keyword>
<proteinExistence type="inferred from homology"/>
<comment type="catalytic activity">
    <reaction evidence="11">
        <text>XMP + L-glutamine + ATP + H2O = GMP + L-glutamate + AMP + diphosphate + 2 H(+)</text>
        <dbReference type="Rhea" id="RHEA:11680"/>
        <dbReference type="ChEBI" id="CHEBI:15377"/>
        <dbReference type="ChEBI" id="CHEBI:15378"/>
        <dbReference type="ChEBI" id="CHEBI:29985"/>
        <dbReference type="ChEBI" id="CHEBI:30616"/>
        <dbReference type="ChEBI" id="CHEBI:33019"/>
        <dbReference type="ChEBI" id="CHEBI:57464"/>
        <dbReference type="ChEBI" id="CHEBI:58115"/>
        <dbReference type="ChEBI" id="CHEBI:58359"/>
        <dbReference type="ChEBI" id="CHEBI:456215"/>
        <dbReference type="EC" id="6.3.5.2"/>
    </reaction>
</comment>
<dbReference type="InterPro" id="IPR022955">
    <property type="entry name" value="GMP_synthase"/>
</dbReference>
<protein>
    <recommendedName>
        <fullName evidence="4 11">GMP synthase [glutamine-hydrolyzing]</fullName>
        <ecNumber evidence="3 11">6.3.5.2</ecNumber>
    </recommendedName>
    <alternativeName>
        <fullName evidence="11">GMP synthetase</fullName>
    </alternativeName>
    <alternativeName>
        <fullName evidence="11">Glutamine amidotransferase</fullName>
    </alternativeName>
</protein>
<dbReference type="SUPFAM" id="SSF52317">
    <property type="entry name" value="Class I glutamine amidotransferase-like"/>
    <property type="match status" value="1"/>
</dbReference>
<dbReference type="InterPro" id="IPR001674">
    <property type="entry name" value="GMP_synth_C"/>
</dbReference>
<evidence type="ECO:0000259" key="13">
    <source>
        <dbReference type="PROSITE" id="PS51553"/>
    </source>
</evidence>
<dbReference type="PRINTS" id="PR00097">
    <property type="entry name" value="ANTSNTHASEII"/>
</dbReference>
<dbReference type="InterPro" id="IPR022310">
    <property type="entry name" value="NAD/GMP_synthase"/>
</dbReference>
<dbReference type="Proteomes" id="UP001560019">
    <property type="component" value="Unassembled WGS sequence"/>
</dbReference>
<evidence type="ECO:0000256" key="1">
    <source>
        <dbReference type="ARBA" id="ARBA00002332"/>
    </source>
</evidence>
<evidence type="ECO:0000256" key="5">
    <source>
        <dbReference type="ARBA" id="ARBA00022598"/>
    </source>
</evidence>
<evidence type="ECO:0000256" key="3">
    <source>
        <dbReference type="ARBA" id="ARBA00012746"/>
    </source>
</evidence>
<dbReference type="EC" id="6.3.5.2" evidence="3 11"/>
<dbReference type="PROSITE" id="PS51273">
    <property type="entry name" value="GATASE_TYPE_1"/>
    <property type="match status" value="1"/>
</dbReference>
<keyword evidence="9 11" id="KW-0067">ATP-binding</keyword>
<dbReference type="PANTHER" id="PTHR11922:SF2">
    <property type="entry name" value="GMP SYNTHASE [GLUTAMINE-HYDROLYZING]"/>
    <property type="match status" value="1"/>
</dbReference>
<feature type="domain" description="GMPS ATP-PPase" evidence="13">
    <location>
        <begin position="257"/>
        <end position="449"/>
    </location>
</feature>
<evidence type="ECO:0000256" key="9">
    <source>
        <dbReference type="ARBA" id="ARBA00022840"/>
    </source>
</evidence>
<evidence type="ECO:0000313" key="15">
    <source>
        <dbReference type="Proteomes" id="UP001560019"/>
    </source>
</evidence>
<evidence type="ECO:0000256" key="11">
    <source>
        <dbReference type="HAMAP-Rule" id="MF_00344"/>
    </source>
</evidence>
<keyword evidence="15" id="KW-1185">Reference proteome</keyword>
<dbReference type="CDD" id="cd01997">
    <property type="entry name" value="GMP_synthase_C"/>
    <property type="match status" value="1"/>
</dbReference>